<dbReference type="InterPro" id="IPR036028">
    <property type="entry name" value="SH3-like_dom_sf"/>
</dbReference>
<evidence type="ECO:0000256" key="7">
    <source>
        <dbReference type="ARBA" id="ARBA00022475"/>
    </source>
</evidence>
<dbReference type="GeneID" id="90957657"/>
<keyword evidence="8" id="KW-0963">Cytoplasm</keyword>
<evidence type="ECO:0000256" key="2">
    <source>
        <dbReference type="ARBA" id="ARBA00004236"/>
    </source>
</evidence>
<feature type="domain" description="SH3" evidence="14">
    <location>
        <begin position="2"/>
        <end position="69"/>
    </location>
</feature>
<name>A0A2W1EDH7_9PLEO</name>
<dbReference type="Gene3D" id="2.30.30.40">
    <property type="entry name" value="SH3 Domains"/>
    <property type="match status" value="1"/>
</dbReference>
<dbReference type="PRINTS" id="PR00452">
    <property type="entry name" value="SH3DOMAIN"/>
</dbReference>
<evidence type="ECO:0000256" key="4">
    <source>
        <dbReference type="ARBA" id="ARBA00007948"/>
    </source>
</evidence>
<evidence type="ECO:0000313" key="16">
    <source>
        <dbReference type="Proteomes" id="UP000245464"/>
    </source>
</evidence>
<keyword evidence="7" id="KW-1003">Cell membrane</keyword>
<gene>
    <name evidence="15" type="ORF">PtrM4_135790</name>
</gene>
<dbReference type="AlphaFoldDB" id="A0A2W1EDH7"/>
<dbReference type="InterPro" id="IPR050384">
    <property type="entry name" value="Endophilin_SH3RF"/>
</dbReference>
<organism evidence="15 16">
    <name type="scientific">Pyrenophora tritici-repentis</name>
    <dbReference type="NCBI Taxonomy" id="45151"/>
    <lineage>
        <taxon>Eukaryota</taxon>
        <taxon>Fungi</taxon>
        <taxon>Dikarya</taxon>
        <taxon>Ascomycota</taxon>
        <taxon>Pezizomycotina</taxon>
        <taxon>Dothideomycetes</taxon>
        <taxon>Pleosporomycetidae</taxon>
        <taxon>Pleosporales</taxon>
        <taxon>Pleosporineae</taxon>
        <taxon>Pleosporaceae</taxon>
        <taxon>Pyrenophora</taxon>
    </lineage>
</organism>
<accession>A0A2W1EDH7</accession>
<dbReference type="SUPFAM" id="SSF50044">
    <property type="entry name" value="SH3-domain"/>
    <property type="match status" value="1"/>
</dbReference>
<evidence type="ECO:0000256" key="5">
    <source>
        <dbReference type="ARBA" id="ARBA00020357"/>
    </source>
</evidence>
<dbReference type="InterPro" id="IPR035800">
    <property type="entry name" value="Sla1_SH3_1"/>
</dbReference>
<dbReference type="GO" id="GO:0005856">
    <property type="term" value="C:cytoskeleton"/>
    <property type="evidence" value="ECO:0007669"/>
    <property type="project" value="UniProtKB-SubCell"/>
</dbReference>
<dbReference type="SMART" id="SM00326">
    <property type="entry name" value="SH3"/>
    <property type="match status" value="1"/>
</dbReference>
<dbReference type="GO" id="GO:0005886">
    <property type="term" value="C:plasma membrane"/>
    <property type="evidence" value="ECO:0007669"/>
    <property type="project" value="UniProtKB-SubCell"/>
</dbReference>
<dbReference type="PANTHER" id="PTHR14167">
    <property type="entry name" value="SH3 DOMAIN-CONTAINING"/>
    <property type="match status" value="1"/>
</dbReference>
<evidence type="ECO:0000256" key="9">
    <source>
        <dbReference type="ARBA" id="ARBA00022737"/>
    </source>
</evidence>
<comment type="caution">
    <text evidence="15">The sequence shown here is derived from an EMBL/GenBank/DDBJ whole genome shotgun (WGS) entry which is preliminary data.</text>
</comment>
<dbReference type="PROSITE" id="PS50002">
    <property type="entry name" value="SH3"/>
    <property type="match status" value="1"/>
</dbReference>
<evidence type="ECO:0000313" key="15">
    <source>
        <dbReference type="EMBL" id="KAF7566988.1"/>
    </source>
</evidence>
<keyword evidence="10" id="KW-0967">Endosome</keyword>
<reference evidence="15" key="1">
    <citation type="journal article" date="2018" name="BMC Genomics">
        <title>Comparative genomics of the wheat fungal pathogen Pyrenophora tritici-repentis reveals chromosomal variations and genome plasticity.</title>
        <authorList>
            <person name="Moolhuijzen P."/>
            <person name="See P.T."/>
            <person name="Hane J.K."/>
            <person name="Shi G."/>
            <person name="Liu Z."/>
            <person name="Oliver R.P."/>
            <person name="Moffat C.S."/>
        </authorList>
    </citation>
    <scope>NUCLEOTIDE SEQUENCE [LARGE SCALE GENOMIC DNA]</scope>
    <source>
        <strain evidence="15">M4</strain>
    </source>
</reference>
<evidence type="ECO:0000256" key="3">
    <source>
        <dbReference type="ARBA" id="ARBA00004245"/>
    </source>
</evidence>
<proteinExistence type="inferred from homology"/>
<dbReference type="GO" id="GO:0010008">
    <property type="term" value="C:endosome membrane"/>
    <property type="evidence" value="ECO:0007669"/>
    <property type="project" value="UniProtKB-SubCell"/>
</dbReference>
<evidence type="ECO:0000256" key="12">
    <source>
        <dbReference type="ARBA" id="ARBA00023212"/>
    </source>
</evidence>
<comment type="similarity">
    <text evidence="4">Belongs to the SLA1 family.</text>
</comment>
<dbReference type="Pfam" id="PF00018">
    <property type="entry name" value="SH3_1"/>
    <property type="match status" value="1"/>
</dbReference>
<protein>
    <recommendedName>
        <fullName evidence="5">Actin cytoskeleton-regulatory complex protein SLA1</fullName>
    </recommendedName>
    <alternativeName>
        <fullName evidence="13">Actin cytoskeleton-regulatory complex protein sla1</fullName>
    </alternativeName>
</protein>
<dbReference type="FunFam" id="2.30.30.40:FF:000300">
    <property type="entry name" value="Actin cytoskeleton-regulatory complex protein SLA1"/>
    <property type="match status" value="1"/>
</dbReference>
<dbReference type="EMBL" id="NQIK02000008">
    <property type="protein sequence ID" value="KAF7566988.1"/>
    <property type="molecule type" value="Genomic_DNA"/>
</dbReference>
<dbReference type="CDD" id="cd11773">
    <property type="entry name" value="SH3_Sla1p_1"/>
    <property type="match status" value="1"/>
</dbReference>
<evidence type="ECO:0000256" key="13">
    <source>
        <dbReference type="ARBA" id="ARBA00070651"/>
    </source>
</evidence>
<dbReference type="InterPro" id="IPR001452">
    <property type="entry name" value="SH3_domain"/>
</dbReference>
<evidence type="ECO:0000259" key="14">
    <source>
        <dbReference type="PROSITE" id="PS50002"/>
    </source>
</evidence>
<evidence type="ECO:0000256" key="8">
    <source>
        <dbReference type="ARBA" id="ARBA00022490"/>
    </source>
</evidence>
<evidence type="ECO:0000256" key="11">
    <source>
        <dbReference type="ARBA" id="ARBA00023136"/>
    </source>
</evidence>
<comment type="subcellular location">
    <subcellularLocation>
        <location evidence="2">Cell membrane</location>
    </subcellularLocation>
    <subcellularLocation>
        <location evidence="3">Cytoplasm</location>
        <location evidence="3">Cytoskeleton</location>
    </subcellularLocation>
    <subcellularLocation>
        <location evidence="1">Endosome membrane</location>
        <topology evidence="1">Peripheral membrane protein</topology>
        <orientation evidence="1">Cytoplasmic side</orientation>
    </subcellularLocation>
</comment>
<evidence type="ECO:0000256" key="6">
    <source>
        <dbReference type="ARBA" id="ARBA00022443"/>
    </source>
</evidence>
<dbReference type="KEGG" id="ptrr:90957657"/>
<dbReference type="PANTHER" id="PTHR14167:SF116">
    <property type="entry name" value="CAP, ISOFORM AC"/>
    <property type="match status" value="1"/>
</dbReference>
<keyword evidence="11" id="KW-0472">Membrane</keyword>
<keyword evidence="9" id="KW-0677">Repeat</keyword>
<keyword evidence="12" id="KW-0206">Cytoskeleton</keyword>
<dbReference type="Proteomes" id="UP000245464">
    <property type="component" value="Chromosome 8"/>
</dbReference>
<keyword evidence="6" id="KW-0728">SH3 domain</keyword>
<evidence type="ECO:0000256" key="1">
    <source>
        <dbReference type="ARBA" id="ARBA00004125"/>
    </source>
</evidence>
<dbReference type="RefSeq" id="XP_065960194.1">
    <property type="nucleotide sequence ID" value="XM_066109272.1"/>
</dbReference>
<evidence type="ECO:0000256" key="10">
    <source>
        <dbReference type="ARBA" id="ARBA00022753"/>
    </source>
</evidence>
<sequence>MVFLGIYRALYDYEPQGSNEIALTEGDILMVLEKSTDDDWWKAKKKGREEDEEEPEGLIPNNYIEEVSRCLPGLLHPQLGCMPWLHH</sequence>